<accession>A0ABD1Q9D7</accession>
<organism evidence="3 4">
    <name type="scientific">Abeliophyllum distichum</name>
    <dbReference type="NCBI Taxonomy" id="126358"/>
    <lineage>
        <taxon>Eukaryota</taxon>
        <taxon>Viridiplantae</taxon>
        <taxon>Streptophyta</taxon>
        <taxon>Embryophyta</taxon>
        <taxon>Tracheophyta</taxon>
        <taxon>Spermatophyta</taxon>
        <taxon>Magnoliopsida</taxon>
        <taxon>eudicotyledons</taxon>
        <taxon>Gunneridae</taxon>
        <taxon>Pentapetalae</taxon>
        <taxon>asterids</taxon>
        <taxon>lamiids</taxon>
        <taxon>Lamiales</taxon>
        <taxon>Oleaceae</taxon>
        <taxon>Forsythieae</taxon>
        <taxon>Abeliophyllum</taxon>
    </lineage>
</organism>
<reference evidence="4" key="1">
    <citation type="submission" date="2024-07" db="EMBL/GenBank/DDBJ databases">
        <title>Two chromosome-level genome assemblies of Korean endemic species Abeliophyllum distichum and Forsythia ovata (Oleaceae).</title>
        <authorList>
            <person name="Jang H."/>
        </authorList>
    </citation>
    <scope>NUCLEOTIDE SEQUENCE [LARGE SCALE GENOMIC DNA]</scope>
</reference>
<gene>
    <name evidence="3" type="ORF">Adt_39477</name>
</gene>
<comment type="caution">
    <text evidence="3">The sequence shown here is derived from an EMBL/GenBank/DDBJ whole genome shotgun (WGS) entry which is preliminary data.</text>
</comment>
<feature type="domain" description="Retrotransposon gag" evidence="2">
    <location>
        <begin position="2"/>
        <end position="87"/>
    </location>
</feature>
<evidence type="ECO:0000259" key="2">
    <source>
        <dbReference type="Pfam" id="PF03732"/>
    </source>
</evidence>
<evidence type="ECO:0000256" key="1">
    <source>
        <dbReference type="SAM" id="MobiDB-lite"/>
    </source>
</evidence>
<evidence type="ECO:0000313" key="4">
    <source>
        <dbReference type="Proteomes" id="UP001604336"/>
    </source>
</evidence>
<name>A0ABD1Q9D7_9LAMI</name>
<dbReference type="InterPro" id="IPR005162">
    <property type="entry name" value="Retrotrans_gag_dom"/>
</dbReference>
<sequence>MFTLKKRASHWWDMTTRSLTPIEEQAITWVKFKELIEEKFFPATMKDQKEMEFLRLQQGTMTLMEYERKFEEFSRFSPHLVDTEEKHARRTQNVGNSQQVQNSSGKRKWNFDKQNNGRRKVNNAPKKGKTKTSGAGDDKRCPKYDRPYKGECLLGRMFVSSVGNQDILLKNVPRIRQRRLEMTRRGKQGFSPYLSKKRSEILMS</sequence>
<keyword evidence="4" id="KW-1185">Reference proteome</keyword>
<dbReference type="Pfam" id="PF03732">
    <property type="entry name" value="Retrotrans_gag"/>
    <property type="match status" value="1"/>
</dbReference>
<dbReference type="EMBL" id="JBFOLK010000012">
    <property type="protein sequence ID" value="KAL2471341.1"/>
    <property type="molecule type" value="Genomic_DNA"/>
</dbReference>
<proteinExistence type="predicted"/>
<feature type="compositionally biased region" description="Basic residues" evidence="1">
    <location>
        <begin position="116"/>
        <end position="130"/>
    </location>
</feature>
<dbReference type="AlphaFoldDB" id="A0ABD1Q9D7"/>
<evidence type="ECO:0000313" key="3">
    <source>
        <dbReference type="EMBL" id="KAL2471341.1"/>
    </source>
</evidence>
<protein>
    <recommendedName>
        <fullName evidence="2">Retrotransposon gag domain-containing protein</fullName>
    </recommendedName>
</protein>
<feature type="compositionally biased region" description="Low complexity" evidence="1">
    <location>
        <begin position="92"/>
        <end position="104"/>
    </location>
</feature>
<dbReference type="Proteomes" id="UP001604336">
    <property type="component" value="Unassembled WGS sequence"/>
</dbReference>
<feature type="region of interest" description="Disordered" evidence="1">
    <location>
        <begin position="83"/>
        <end position="142"/>
    </location>
</feature>